<dbReference type="Gene3D" id="3.90.1150.10">
    <property type="entry name" value="Aspartate Aminotransferase, domain 1"/>
    <property type="match status" value="1"/>
</dbReference>
<keyword evidence="6" id="KW-0028">Amino-acid biosynthesis</keyword>
<evidence type="ECO:0000256" key="7">
    <source>
        <dbReference type="ARBA" id="ARBA00029853"/>
    </source>
</evidence>
<comment type="pathway">
    <text evidence="2">Amino-acid biosynthesis; L-cysteine biosynthesis; L-cysteine from L-homocysteine and L-serine: step 2/2.</text>
</comment>
<evidence type="ECO:0000313" key="8">
    <source>
        <dbReference type="EMBL" id="CAK9002777.1"/>
    </source>
</evidence>
<protein>
    <recommendedName>
        <fullName evidence="4">cystathionine gamma-lyase</fullName>
        <ecNumber evidence="4">4.4.1.1</ecNumber>
    </recommendedName>
    <alternativeName>
        <fullName evidence="7">Gamma-cystathionase</fullName>
    </alternativeName>
</protein>
<evidence type="ECO:0000256" key="2">
    <source>
        <dbReference type="ARBA" id="ARBA00005038"/>
    </source>
</evidence>
<dbReference type="InterPro" id="IPR015421">
    <property type="entry name" value="PyrdxlP-dep_Trfase_major"/>
</dbReference>
<organism evidence="8 9">
    <name type="scientific">Durusdinium trenchii</name>
    <dbReference type="NCBI Taxonomy" id="1381693"/>
    <lineage>
        <taxon>Eukaryota</taxon>
        <taxon>Sar</taxon>
        <taxon>Alveolata</taxon>
        <taxon>Dinophyceae</taxon>
        <taxon>Suessiales</taxon>
        <taxon>Symbiodiniaceae</taxon>
        <taxon>Durusdinium</taxon>
    </lineage>
</organism>
<comment type="caution">
    <text evidence="8">The sequence shown here is derived from an EMBL/GenBank/DDBJ whole genome shotgun (WGS) entry which is preliminary data.</text>
</comment>
<comment type="cofactor">
    <cofactor evidence="1">
        <name>pyridoxal 5'-phosphate</name>
        <dbReference type="ChEBI" id="CHEBI:597326"/>
    </cofactor>
</comment>
<keyword evidence="9" id="KW-1185">Reference proteome</keyword>
<proteinExistence type="inferred from homology"/>
<dbReference type="Gene3D" id="3.40.640.10">
    <property type="entry name" value="Type I PLP-dependent aspartate aminotransferase-like (Major domain)"/>
    <property type="match status" value="1"/>
</dbReference>
<dbReference type="InterPro" id="IPR015424">
    <property type="entry name" value="PyrdxlP-dep_Trfase"/>
</dbReference>
<dbReference type="InterPro" id="IPR015422">
    <property type="entry name" value="PyrdxlP-dep_Trfase_small"/>
</dbReference>
<evidence type="ECO:0000256" key="4">
    <source>
        <dbReference type="ARBA" id="ARBA00012085"/>
    </source>
</evidence>
<evidence type="ECO:0000256" key="6">
    <source>
        <dbReference type="ARBA" id="ARBA00023192"/>
    </source>
</evidence>
<evidence type="ECO:0000256" key="3">
    <source>
        <dbReference type="ARBA" id="ARBA00009077"/>
    </source>
</evidence>
<keyword evidence="5" id="KW-0663">Pyridoxal phosphate</keyword>
<accession>A0ABP0IJL5</accession>
<name>A0ABP0IJL5_9DINO</name>
<dbReference type="PANTHER" id="PTHR11808">
    <property type="entry name" value="TRANS-SULFURATION ENZYME FAMILY MEMBER"/>
    <property type="match status" value="1"/>
</dbReference>
<dbReference type="SUPFAM" id="SSF53383">
    <property type="entry name" value="PLP-dependent transferases"/>
    <property type="match status" value="1"/>
</dbReference>
<dbReference type="EMBL" id="CAXAMM010004201">
    <property type="protein sequence ID" value="CAK9002777.1"/>
    <property type="molecule type" value="Genomic_DNA"/>
</dbReference>
<dbReference type="PANTHER" id="PTHR11808:SF15">
    <property type="entry name" value="CYSTATHIONINE GAMMA-LYASE"/>
    <property type="match status" value="1"/>
</dbReference>
<reference evidence="8 9" key="1">
    <citation type="submission" date="2024-02" db="EMBL/GenBank/DDBJ databases">
        <authorList>
            <person name="Chen Y."/>
            <person name="Shah S."/>
            <person name="Dougan E. K."/>
            <person name="Thang M."/>
            <person name="Chan C."/>
        </authorList>
    </citation>
    <scope>NUCLEOTIDE SEQUENCE [LARGE SCALE GENOMIC DNA]</scope>
</reference>
<dbReference type="Proteomes" id="UP001642464">
    <property type="component" value="Unassembled WGS sequence"/>
</dbReference>
<sequence length="808" mass="88455">MEGKEERVHAELATRFVHAGNEPEPRTGAVTTPISLATTFAQAAPSVLAEAGFEYSRTGNPTRQALQESLAAAEGARFCVALSSGCAALVTLVHALLRTGEKIVCIEDVYGGTQRYLRKCVVPTYGMEVEFVDFKDEAKLTKACQGAKLVWLETPTNPTLEVSDIAAVAKIAKAAGATLAVDNTFLSPFLQRPIELGADVVVHSCTKSINGHSDVVMGAICLNDEELHKELLFHQNTLGAVPSPFDCYMCQRGLKTLHVRMERSNQNAAAVAEFLEKDPRVAKVNWPGLPSHPQFAIAQKQQSGGGMIITFWLNPGPDGDKRKASTIFLSSLKLFVCAESLGAVESLIELPSIMTHGSVPEEKRIQLGIDDAMVRVSVGIEAASDLIQDLDQLGADVVYRVHAQRLAEPCAAQCLRRDSIEDDDEEEAQVAGGEPQGSWLQCELACNALEPVGATAVLETQGRTAILWVSDAFADTKHSRAALHDVAKHVDDLVDAKSRTTILLYAYAGWMPADPQVVSWWIQQHRSSGPRTWQAAPASFGGWGRATLSLVEDGEILLDVFDVVHSSKHQHLFTVAEEEAEDLVLAWRSRLDEFARTRDVEGALAFAFASLESRLNMEDQGEEEDLLPLKFCLRIAQVVLGGSQALKQAIKEEEGHLLDVIAHWCEDLDEDETDFLRHHSGDVDYERFAKMARDMHLLPSSFGATSIWELTKGAWRNLVEMHPHGSRLPVVIMASLVPVYTGGIVNGAGVGERHNALLLSLCFHNDTIPARMNLDQRFTIRSHALQLKQRVNSDHVWTLIPCGEDVQG</sequence>
<dbReference type="EC" id="4.4.1.1" evidence="4"/>
<evidence type="ECO:0000256" key="1">
    <source>
        <dbReference type="ARBA" id="ARBA00001933"/>
    </source>
</evidence>
<dbReference type="Pfam" id="PF01053">
    <property type="entry name" value="Cys_Met_Meta_PP"/>
    <property type="match status" value="1"/>
</dbReference>
<gene>
    <name evidence="8" type="ORF">SCF082_LOCUS7470</name>
</gene>
<keyword evidence="6" id="KW-0198">Cysteine biosynthesis</keyword>
<comment type="similarity">
    <text evidence="3">Belongs to the trans-sulfuration enzymes family.</text>
</comment>
<evidence type="ECO:0000256" key="5">
    <source>
        <dbReference type="ARBA" id="ARBA00022898"/>
    </source>
</evidence>
<dbReference type="InterPro" id="IPR000277">
    <property type="entry name" value="Cys/Met-Metab_PyrdxlP-dep_enz"/>
</dbReference>
<dbReference type="CDD" id="cd00614">
    <property type="entry name" value="CGS_like"/>
    <property type="match status" value="1"/>
</dbReference>
<evidence type="ECO:0000313" key="9">
    <source>
        <dbReference type="Proteomes" id="UP001642464"/>
    </source>
</evidence>